<reference evidence="3" key="1">
    <citation type="submission" date="2016-11" db="EMBL/GenBank/DDBJ databases">
        <authorList>
            <person name="Varghese N."/>
            <person name="Submissions S."/>
        </authorList>
    </citation>
    <scope>NUCLEOTIDE SEQUENCE [LARGE SCALE GENOMIC DNA]</scope>
    <source>
        <strain evidence="3">DSM 16579</strain>
    </source>
</reference>
<evidence type="ECO:0000256" key="1">
    <source>
        <dbReference type="SAM" id="Phobius"/>
    </source>
</evidence>
<organism evidence="2 3">
    <name type="scientific">Marinomonas polaris DSM 16579</name>
    <dbReference type="NCBI Taxonomy" id="1122206"/>
    <lineage>
        <taxon>Bacteria</taxon>
        <taxon>Pseudomonadati</taxon>
        <taxon>Pseudomonadota</taxon>
        <taxon>Gammaproteobacteria</taxon>
        <taxon>Oceanospirillales</taxon>
        <taxon>Oceanospirillaceae</taxon>
        <taxon>Marinomonas</taxon>
    </lineage>
</organism>
<keyword evidence="1" id="KW-0472">Membrane</keyword>
<accession>A0A1M5J645</accession>
<dbReference type="Pfam" id="PF18159">
    <property type="entry name" value="S_4TM"/>
    <property type="match status" value="1"/>
</dbReference>
<dbReference type="InterPro" id="IPR049920">
    <property type="entry name" value="IK1_05631-like"/>
</dbReference>
<keyword evidence="1" id="KW-0812">Transmembrane</keyword>
<dbReference type="RefSeq" id="WP_072841220.1">
    <property type="nucleotide sequence ID" value="NZ_FQVF01000020.1"/>
</dbReference>
<dbReference type="STRING" id="1122206.SAMN02745753_03786"/>
<feature type="transmembrane region" description="Helical" evidence="1">
    <location>
        <begin position="174"/>
        <end position="191"/>
    </location>
</feature>
<feature type="transmembrane region" description="Helical" evidence="1">
    <location>
        <begin position="64"/>
        <end position="81"/>
    </location>
</feature>
<feature type="transmembrane region" description="Helical" evidence="1">
    <location>
        <begin position="32"/>
        <end position="52"/>
    </location>
</feature>
<protein>
    <submittedName>
        <fullName evidence="2">Uncharacterized protein</fullName>
    </submittedName>
</protein>
<gene>
    <name evidence="2" type="ORF">SAMN02745753_03786</name>
</gene>
<keyword evidence="3" id="KW-1185">Reference proteome</keyword>
<dbReference type="EMBL" id="FQVF01000020">
    <property type="protein sequence ID" value="SHG36057.1"/>
    <property type="molecule type" value="Genomic_DNA"/>
</dbReference>
<evidence type="ECO:0000313" key="3">
    <source>
        <dbReference type="Proteomes" id="UP000184517"/>
    </source>
</evidence>
<evidence type="ECO:0000313" key="2">
    <source>
        <dbReference type="EMBL" id="SHG36057.1"/>
    </source>
</evidence>
<proteinExistence type="predicted"/>
<name>A0A1M5J645_9GAMM</name>
<keyword evidence="1" id="KW-1133">Transmembrane helix</keyword>
<dbReference type="Proteomes" id="UP000184517">
    <property type="component" value="Unassembled WGS sequence"/>
</dbReference>
<sequence length="303" mass="34683">MNRINEFQSQDSNVKIAAAFRRAYKMAKNWKTWIWLPAILLSVLQLIVAINIQKIISFPTVNLAAYVTATTLLMIMASTIGKHTKINKYVGLGSNLQRLHDFNILGIGIKPSPIETPQSQINRLSKKWLDKNSQDRPNLSEWWPARVSELGKEKGIALCLLSTFRWETELRKKYGVVLAMIFIVATALSLFLMNSLNYRIEDYIVRILVPISPFLGLLLDEWLSNRTSIDTASKCSDQCFQLWQSSNVEISNELNQLSYSWSGYRANANPIFDWLYWTTQKVMNEDMIIDANALVDEALVQSQ</sequence>
<feature type="transmembrane region" description="Helical" evidence="1">
    <location>
        <begin position="203"/>
        <end position="219"/>
    </location>
</feature>
<dbReference type="AlphaFoldDB" id="A0A1M5J645"/>